<dbReference type="InterPro" id="IPR050951">
    <property type="entry name" value="Retrovirus_Pol_polyprotein"/>
</dbReference>
<dbReference type="InterPro" id="IPR000477">
    <property type="entry name" value="RT_dom"/>
</dbReference>
<dbReference type="GO" id="GO:0004519">
    <property type="term" value="F:endonuclease activity"/>
    <property type="evidence" value="ECO:0007669"/>
    <property type="project" value="UniProtKB-KW"/>
</dbReference>
<evidence type="ECO:0000256" key="2">
    <source>
        <dbReference type="ARBA" id="ARBA00022679"/>
    </source>
</evidence>
<evidence type="ECO:0000256" key="1">
    <source>
        <dbReference type="ARBA" id="ARBA00012493"/>
    </source>
</evidence>
<dbReference type="Pfam" id="PF17917">
    <property type="entry name" value="RT_RNaseH"/>
    <property type="match status" value="1"/>
</dbReference>
<dbReference type="GO" id="GO:0003964">
    <property type="term" value="F:RNA-directed DNA polymerase activity"/>
    <property type="evidence" value="ECO:0007669"/>
    <property type="project" value="UniProtKB-KW"/>
</dbReference>
<dbReference type="InterPro" id="IPR001584">
    <property type="entry name" value="Integrase_cat-core"/>
</dbReference>
<name>A0A226E984_FOLCA</name>
<evidence type="ECO:0000256" key="3">
    <source>
        <dbReference type="ARBA" id="ARBA00022695"/>
    </source>
</evidence>
<dbReference type="SUPFAM" id="SSF53098">
    <property type="entry name" value="Ribonuclease H-like"/>
    <property type="match status" value="1"/>
</dbReference>
<dbReference type="InterPro" id="IPR043128">
    <property type="entry name" value="Rev_trsase/Diguanyl_cyclase"/>
</dbReference>
<protein>
    <recommendedName>
        <fullName evidence="1">RNA-directed DNA polymerase</fullName>
        <ecNumber evidence="1">2.7.7.49</ecNumber>
    </recommendedName>
</protein>
<dbReference type="Proteomes" id="UP000198287">
    <property type="component" value="Unassembled WGS sequence"/>
</dbReference>
<dbReference type="Pfam" id="PF00078">
    <property type="entry name" value="RVT_1"/>
    <property type="match status" value="1"/>
</dbReference>
<dbReference type="OrthoDB" id="5978043at2759"/>
<keyword evidence="5" id="KW-0255">Endonuclease</keyword>
<evidence type="ECO:0000313" key="10">
    <source>
        <dbReference type="EMBL" id="OXA53654.1"/>
    </source>
</evidence>
<dbReference type="Gene3D" id="3.30.420.10">
    <property type="entry name" value="Ribonuclease H-like superfamily/Ribonuclease H"/>
    <property type="match status" value="1"/>
</dbReference>
<dbReference type="InterPro" id="IPR036397">
    <property type="entry name" value="RNaseH_sf"/>
</dbReference>
<dbReference type="STRING" id="158441.A0A226E984"/>
<comment type="caution">
    <text evidence="10">The sequence shown here is derived from an EMBL/GenBank/DDBJ whole genome shotgun (WGS) entry which is preliminary data.</text>
</comment>
<organism evidence="10 11">
    <name type="scientific">Folsomia candida</name>
    <name type="common">Springtail</name>
    <dbReference type="NCBI Taxonomy" id="158441"/>
    <lineage>
        <taxon>Eukaryota</taxon>
        <taxon>Metazoa</taxon>
        <taxon>Ecdysozoa</taxon>
        <taxon>Arthropoda</taxon>
        <taxon>Hexapoda</taxon>
        <taxon>Collembola</taxon>
        <taxon>Entomobryomorpha</taxon>
        <taxon>Isotomoidea</taxon>
        <taxon>Isotomidae</taxon>
        <taxon>Proisotominae</taxon>
        <taxon>Folsomia</taxon>
    </lineage>
</organism>
<keyword evidence="11" id="KW-1185">Reference proteome</keyword>
<reference evidence="10 11" key="1">
    <citation type="submission" date="2015-12" db="EMBL/GenBank/DDBJ databases">
        <title>The genome of Folsomia candida.</title>
        <authorList>
            <person name="Faddeeva A."/>
            <person name="Derks M.F."/>
            <person name="Anvar Y."/>
            <person name="Smit S."/>
            <person name="Van Straalen N."/>
            <person name="Roelofs D."/>
        </authorList>
    </citation>
    <scope>NUCLEOTIDE SEQUENCE [LARGE SCALE GENOMIC DNA]</scope>
    <source>
        <strain evidence="10 11">VU population</strain>
        <tissue evidence="10">Whole body</tissue>
    </source>
</reference>
<evidence type="ECO:0000259" key="9">
    <source>
        <dbReference type="PROSITE" id="PS50994"/>
    </source>
</evidence>
<sequence length="952" mass="108578">MPRIEDVIDSLGGSTYFHTLDLICGYWQIRMNEADGSHLKTGFVTKDGVFIYRRLPFGVVNGPAEFQDLVDRVFGDMKKVLGIYMDDLTPQGPTAHDANSCLREVLTRLRKIGMKVKIGKCKLLYREIKLLGFIVNQWGLKPDPEKVSAILSMKPPTTVKQLRAFLGSVNFYRKFVNKIAYLARPLYELIKHEKMSRMWDPETRKSFEDVKCALAGAQLLVHYNPDLPLELVTDASTQAIAGVLQHVVMVKKDNGKTRREERPIQFTSRTLRGNELKWPIAELECLALIYCLKIYRPYLALRHFTIRTDSVSLTFLKDLNDPLKSRIARWGLKLSEFQCDIVHISGKNNKVADCLSRNPFEKVLDDVEDIIDIPTFTIINTVAPLSLPTPEEQIGFLRTQLGDEWCRGILNDLDNNPLYALQDGLLVRKEGGRMYWRVAVPVALRGIIIDLYHEPPISAHLGFDKTFANIKERFFWPGMREEVHQYIKKCLSCKIHKHRTTKCAGKLKPINPFTTMADIRPGDFYSCDLLGPFPESTKGNKMVIVLTDIVSRYVIVGALQDGTAESVGEFIMDEVICKKGSFKILLTDNGKCFISKLMEVLAQHLGFQQYFTNPQSPNINGLTERFNKTLAEMISHYIPNRNFNTWDQNLAAVCFAHNTSIQKSIQEKPYYLFWGQEPKLPQDGALQLPTKSLMADSLLYRLQIALDRARENLKKAQAAQKARFDETVTENPFRIGDIVLYELEIRRKGEPSKLQPKRKGPYVIEAILEGSSCIIRDIEKSKPPEKVSIRRLLLFDRIHQEEEVEIVEDQSPLPEEANDDVVPDTDHPEPSLPTLHDDSGGDAQSPMLIKRRGRRGRKRLDKQKKEQKEESALNMPPVLTSTISESNTTENAHMQFNPPPSELRRSARIKERKQAFMNCLGMQQFDLDSTAVINLPSQTRVGFCCPKCYFSN</sequence>
<keyword evidence="7" id="KW-0695">RNA-directed DNA polymerase</keyword>
<dbReference type="FunFam" id="1.10.340.70:FF:000001">
    <property type="entry name" value="Retrovirus-related Pol polyprotein from transposon gypsy-like Protein"/>
    <property type="match status" value="1"/>
</dbReference>
<evidence type="ECO:0000313" key="11">
    <source>
        <dbReference type="Proteomes" id="UP000198287"/>
    </source>
</evidence>
<dbReference type="InterPro" id="IPR012337">
    <property type="entry name" value="RNaseH-like_sf"/>
</dbReference>
<dbReference type="PANTHER" id="PTHR37984:SF5">
    <property type="entry name" value="PROTEIN NYNRIN-LIKE"/>
    <property type="match status" value="1"/>
</dbReference>
<dbReference type="Gene3D" id="3.30.70.270">
    <property type="match status" value="2"/>
</dbReference>
<evidence type="ECO:0000256" key="7">
    <source>
        <dbReference type="ARBA" id="ARBA00022918"/>
    </source>
</evidence>
<dbReference type="OMA" id="FANIKER"/>
<dbReference type="InterPro" id="IPR041373">
    <property type="entry name" value="RT_RNaseH"/>
</dbReference>
<dbReference type="FunFam" id="3.30.70.270:FF:000020">
    <property type="entry name" value="Transposon Tf2-6 polyprotein-like Protein"/>
    <property type="match status" value="1"/>
</dbReference>
<accession>A0A226E984</accession>
<dbReference type="Gene3D" id="3.10.10.10">
    <property type="entry name" value="HIV Type 1 Reverse Transcriptase, subunit A, domain 1"/>
    <property type="match status" value="1"/>
</dbReference>
<proteinExistence type="predicted"/>
<evidence type="ECO:0000256" key="5">
    <source>
        <dbReference type="ARBA" id="ARBA00022759"/>
    </source>
</evidence>
<dbReference type="GO" id="GO:0003676">
    <property type="term" value="F:nucleic acid binding"/>
    <property type="evidence" value="ECO:0007669"/>
    <property type="project" value="InterPro"/>
</dbReference>
<dbReference type="PROSITE" id="PS50994">
    <property type="entry name" value="INTEGRASE"/>
    <property type="match status" value="1"/>
</dbReference>
<dbReference type="InterPro" id="IPR043502">
    <property type="entry name" value="DNA/RNA_pol_sf"/>
</dbReference>
<dbReference type="EMBL" id="LNIX01000005">
    <property type="protein sequence ID" value="OXA53654.1"/>
    <property type="molecule type" value="Genomic_DNA"/>
</dbReference>
<feature type="compositionally biased region" description="Basic residues" evidence="8">
    <location>
        <begin position="849"/>
        <end position="862"/>
    </location>
</feature>
<keyword evidence="2" id="KW-0808">Transferase</keyword>
<feature type="region of interest" description="Disordered" evidence="8">
    <location>
        <begin position="805"/>
        <end position="873"/>
    </location>
</feature>
<evidence type="ECO:0000256" key="4">
    <source>
        <dbReference type="ARBA" id="ARBA00022722"/>
    </source>
</evidence>
<gene>
    <name evidence="10" type="ORF">Fcan01_11748</name>
</gene>
<keyword evidence="4" id="KW-0540">Nuclease</keyword>
<dbReference type="AlphaFoldDB" id="A0A226E984"/>
<dbReference type="SUPFAM" id="SSF56672">
    <property type="entry name" value="DNA/RNA polymerases"/>
    <property type="match status" value="1"/>
</dbReference>
<dbReference type="CDD" id="cd09274">
    <property type="entry name" value="RNase_HI_RT_Ty3"/>
    <property type="match status" value="1"/>
</dbReference>
<dbReference type="Pfam" id="PF00665">
    <property type="entry name" value="rve"/>
    <property type="match status" value="1"/>
</dbReference>
<dbReference type="PANTHER" id="PTHR37984">
    <property type="entry name" value="PROTEIN CBG26694"/>
    <property type="match status" value="1"/>
</dbReference>
<dbReference type="GO" id="GO:0016787">
    <property type="term" value="F:hydrolase activity"/>
    <property type="evidence" value="ECO:0007669"/>
    <property type="project" value="UniProtKB-KW"/>
</dbReference>
<dbReference type="Gene3D" id="1.10.340.70">
    <property type="match status" value="1"/>
</dbReference>
<dbReference type="InterPro" id="IPR041588">
    <property type="entry name" value="Integrase_H2C2"/>
</dbReference>
<dbReference type="Pfam" id="PF17921">
    <property type="entry name" value="Integrase_H2C2"/>
    <property type="match status" value="1"/>
</dbReference>
<evidence type="ECO:0000256" key="8">
    <source>
        <dbReference type="SAM" id="MobiDB-lite"/>
    </source>
</evidence>
<dbReference type="GO" id="GO:0042575">
    <property type="term" value="C:DNA polymerase complex"/>
    <property type="evidence" value="ECO:0007669"/>
    <property type="project" value="UniProtKB-ARBA"/>
</dbReference>
<dbReference type="CDD" id="cd01647">
    <property type="entry name" value="RT_LTR"/>
    <property type="match status" value="1"/>
</dbReference>
<feature type="domain" description="Integrase catalytic" evidence="9">
    <location>
        <begin position="517"/>
        <end position="677"/>
    </location>
</feature>
<keyword evidence="6" id="KW-0378">Hydrolase</keyword>
<keyword evidence="3" id="KW-0548">Nucleotidyltransferase</keyword>
<evidence type="ECO:0000256" key="6">
    <source>
        <dbReference type="ARBA" id="ARBA00022801"/>
    </source>
</evidence>
<dbReference type="EC" id="2.7.7.49" evidence="1"/>
<dbReference type="GO" id="GO:0015074">
    <property type="term" value="P:DNA integration"/>
    <property type="evidence" value="ECO:0007669"/>
    <property type="project" value="InterPro"/>
</dbReference>
<feature type="compositionally biased region" description="Basic and acidic residues" evidence="8">
    <location>
        <begin position="824"/>
        <end position="839"/>
    </location>
</feature>